<gene>
    <name evidence="2" type="ORF">TIFTF001_020653</name>
</gene>
<name>A0AA88AGG7_FICCA</name>
<protein>
    <submittedName>
        <fullName evidence="2">Uncharacterized protein</fullName>
    </submittedName>
</protein>
<keyword evidence="3" id="KW-1185">Reference proteome</keyword>
<dbReference type="AlphaFoldDB" id="A0AA88AGG7"/>
<dbReference type="Proteomes" id="UP001187192">
    <property type="component" value="Unassembled WGS sequence"/>
</dbReference>
<feature type="signal peptide" evidence="1">
    <location>
        <begin position="1"/>
        <end position="20"/>
    </location>
</feature>
<comment type="caution">
    <text evidence="2">The sequence shown here is derived from an EMBL/GenBank/DDBJ whole genome shotgun (WGS) entry which is preliminary data.</text>
</comment>
<evidence type="ECO:0000313" key="2">
    <source>
        <dbReference type="EMBL" id="GMN51495.1"/>
    </source>
</evidence>
<evidence type="ECO:0000313" key="3">
    <source>
        <dbReference type="Proteomes" id="UP001187192"/>
    </source>
</evidence>
<reference evidence="2" key="1">
    <citation type="submission" date="2023-07" db="EMBL/GenBank/DDBJ databases">
        <title>draft genome sequence of fig (Ficus carica).</title>
        <authorList>
            <person name="Takahashi T."/>
            <person name="Nishimura K."/>
        </authorList>
    </citation>
    <scope>NUCLEOTIDE SEQUENCE</scope>
</reference>
<sequence>MLTKLLILTTVVVALRSTSGETKLEKDDFKVVVERQQVGMAMGAGQEQGLFLHPHP</sequence>
<keyword evidence="1" id="KW-0732">Signal</keyword>
<dbReference type="EMBL" id="BTGU01000038">
    <property type="protein sequence ID" value="GMN51495.1"/>
    <property type="molecule type" value="Genomic_DNA"/>
</dbReference>
<feature type="chain" id="PRO_5041718426" evidence="1">
    <location>
        <begin position="21"/>
        <end position="56"/>
    </location>
</feature>
<evidence type="ECO:0000256" key="1">
    <source>
        <dbReference type="SAM" id="SignalP"/>
    </source>
</evidence>
<proteinExistence type="predicted"/>
<organism evidence="2 3">
    <name type="scientific">Ficus carica</name>
    <name type="common">Common fig</name>
    <dbReference type="NCBI Taxonomy" id="3494"/>
    <lineage>
        <taxon>Eukaryota</taxon>
        <taxon>Viridiplantae</taxon>
        <taxon>Streptophyta</taxon>
        <taxon>Embryophyta</taxon>
        <taxon>Tracheophyta</taxon>
        <taxon>Spermatophyta</taxon>
        <taxon>Magnoliopsida</taxon>
        <taxon>eudicotyledons</taxon>
        <taxon>Gunneridae</taxon>
        <taxon>Pentapetalae</taxon>
        <taxon>rosids</taxon>
        <taxon>fabids</taxon>
        <taxon>Rosales</taxon>
        <taxon>Moraceae</taxon>
        <taxon>Ficeae</taxon>
        <taxon>Ficus</taxon>
    </lineage>
</organism>
<accession>A0AA88AGG7</accession>